<evidence type="ECO:0000313" key="2">
    <source>
        <dbReference type="EMBL" id="SHE28065.1"/>
    </source>
</evidence>
<dbReference type="Proteomes" id="UP000184251">
    <property type="component" value="Unassembled WGS sequence"/>
</dbReference>
<evidence type="ECO:0000313" key="3">
    <source>
        <dbReference type="Proteomes" id="UP000184251"/>
    </source>
</evidence>
<keyword evidence="3" id="KW-1185">Reference proteome</keyword>
<dbReference type="EMBL" id="FQTU01000001">
    <property type="protein sequence ID" value="SHE28065.1"/>
    <property type="molecule type" value="Genomic_DNA"/>
</dbReference>
<name>A0A1M4S7B6_9FIRM</name>
<keyword evidence="1" id="KW-0472">Membrane</keyword>
<organism evidence="2 3">
    <name type="scientific">Alkalibacter saccharofermentans DSM 14828</name>
    <dbReference type="NCBI Taxonomy" id="1120975"/>
    <lineage>
        <taxon>Bacteria</taxon>
        <taxon>Bacillati</taxon>
        <taxon>Bacillota</taxon>
        <taxon>Clostridia</taxon>
        <taxon>Eubacteriales</taxon>
        <taxon>Eubacteriaceae</taxon>
        <taxon>Alkalibacter</taxon>
    </lineage>
</organism>
<sequence length="59" mass="6834">MTNIVGTIFLAGFSLVVVGVFVKFYIETNHKITMSLKRNGVKGTYYQYKKIQKKMKKSR</sequence>
<protein>
    <submittedName>
        <fullName evidence="2">Uncharacterized protein</fullName>
    </submittedName>
</protein>
<dbReference type="AlphaFoldDB" id="A0A1M4S7B6"/>
<dbReference type="STRING" id="1120975.SAMN02746064_00129"/>
<accession>A0A1M4S7B6</accession>
<feature type="transmembrane region" description="Helical" evidence="1">
    <location>
        <begin position="6"/>
        <end position="26"/>
    </location>
</feature>
<keyword evidence="1" id="KW-0812">Transmembrane</keyword>
<keyword evidence="1" id="KW-1133">Transmembrane helix</keyword>
<gene>
    <name evidence="2" type="ORF">SAMN02746064_00129</name>
</gene>
<reference evidence="2 3" key="1">
    <citation type="submission" date="2016-11" db="EMBL/GenBank/DDBJ databases">
        <authorList>
            <person name="Jaros S."/>
            <person name="Januszkiewicz K."/>
            <person name="Wedrychowicz H."/>
        </authorList>
    </citation>
    <scope>NUCLEOTIDE SEQUENCE [LARGE SCALE GENOMIC DNA]</scope>
    <source>
        <strain evidence="2 3">DSM 14828</strain>
    </source>
</reference>
<dbReference type="RefSeq" id="WP_073269130.1">
    <property type="nucleotide sequence ID" value="NZ_FQTU01000001.1"/>
</dbReference>
<proteinExistence type="predicted"/>
<evidence type="ECO:0000256" key="1">
    <source>
        <dbReference type="SAM" id="Phobius"/>
    </source>
</evidence>